<gene>
    <name evidence="3" type="ORF">C8D85_2840</name>
</gene>
<dbReference type="RefSeq" id="WP_133563841.1">
    <property type="nucleotide sequence ID" value="NZ_SNZA01000005.1"/>
</dbReference>
<dbReference type="Pfam" id="PF02634">
    <property type="entry name" value="FdhD-NarQ"/>
    <property type="match status" value="1"/>
</dbReference>
<dbReference type="OrthoDB" id="3197277at2"/>
<protein>
    <submittedName>
        <fullName evidence="3">FdhD protein</fullName>
    </submittedName>
</protein>
<dbReference type="GO" id="GO:0006777">
    <property type="term" value="P:Mo-molybdopterin cofactor biosynthetic process"/>
    <property type="evidence" value="ECO:0007669"/>
    <property type="project" value="UniProtKB-KW"/>
</dbReference>
<dbReference type="PIRSF" id="PIRSF015626">
    <property type="entry name" value="FdhD"/>
    <property type="match status" value="1"/>
</dbReference>
<dbReference type="SUPFAM" id="SSF53927">
    <property type="entry name" value="Cytidine deaminase-like"/>
    <property type="match status" value="1"/>
</dbReference>
<dbReference type="Gene3D" id="3.40.140.10">
    <property type="entry name" value="Cytidine Deaminase, domain 2"/>
    <property type="match status" value="1"/>
</dbReference>
<organism evidence="3 4">
    <name type="scientific">Marinomonas communis</name>
    <dbReference type="NCBI Taxonomy" id="28254"/>
    <lineage>
        <taxon>Bacteria</taxon>
        <taxon>Pseudomonadati</taxon>
        <taxon>Pseudomonadota</taxon>
        <taxon>Gammaproteobacteria</taxon>
        <taxon>Oceanospirillales</taxon>
        <taxon>Oceanospirillaceae</taxon>
        <taxon>Marinomonas</taxon>
    </lineage>
</organism>
<accession>A0A4R6WZF8</accession>
<sequence>MASLGTVTNSYMDSHGLHETELVQETPIAISINDVNYAVIMVTDVDVEAFVTGFAFSEGLINQASEILDIEFRSIEACDPLSSPHHILANLVLTNRALQRSRSIMRQRRGASGCGLCGIEAVEQAFPKLTPYHPIPTLSDEKWLSVKATFSEHQVIGQASGAIHGAMLLDKSGKIVAFAEDIGRHNALDKLIGKAMIAQHALKDCHILMSSRCSTELIMKATRTQVASLAHLASPSHLAVQQAKQLGLHLIHLPRHAPPRHFN</sequence>
<evidence type="ECO:0000256" key="2">
    <source>
        <dbReference type="ARBA" id="ARBA00023150"/>
    </source>
</evidence>
<evidence type="ECO:0000313" key="4">
    <source>
        <dbReference type="Proteomes" id="UP000295729"/>
    </source>
</evidence>
<dbReference type="EMBL" id="SNZA01000005">
    <property type="protein sequence ID" value="TDR06654.1"/>
    <property type="molecule type" value="Genomic_DNA"/>
</dbReference>
<keyword evidence="1" id="KW-0963">Cytoplasm</keyword>
<dbReference type="Proteomes" id="UP000295729">
    <property type="component" value="Unassembled WGS sequence"/>
</dbReference>
<comment type="caution">
    <text evidence="3">The sequence shown here is derived from an EMBL/GenBank/DDBJ whole genome shotgun (WGS) entry which is preliminary data.</text>
</comment>
<evidence type="ECO:0000256" key="1">
    <source>
        <dbReference type="ARBA" id="ARBA00022490"/>
    </source>
</evidence>
<keyword evidence="2" id="KW-0501">Molybdenum cofactor biosynthesis</keyword>
<dbReference type="InterPro" id="IPR016193">
    <property type="entry name" value="Cytidine_deaminase-like"/>
</dbReference>
<dbReference type="PANTHER" id="PTHR30592">
    <property type="entry name" value="FORMATE DEHYDROGENASE"/>
    <property type="match status" value="1"/>
</dbReference>
<dbReference type="PANTHER" id="PTHR30592:SF1">
    <property type="entry name" value="SULFUR CARRIER PROTEIN FDHD"/>
    <property type="match status" value="1"/>
</dbReference>
<dbReference type="GO" id="GO:0016783">
    <property type="term" value="F:sulfurtransferase activity"/>
    <property type="evidence" value="ECO:0007669"/>
    <property type="project" value="InterPro"/>
</dbReference>
<dbReference type="AlphaFoldDB" id="A0A4R6WZF8"/>
<proteinExistence type="predicted"/>
<keyword evidence="4" id="KW-1185">Reference proteome</keyword>
<name>A0A4R6WZF8_9GAMM</name>
<dbReference type="Gene3D" id="3.10.20.10">
    <property type="match status" value="1"/>
</dbReference>
<dbReference type="InterPro" id="IPR003786">
    <property type="entry name" value="FdhD"/>
</dbReference>
<reference evidence="3 4" key="1">
    <citation type="submission" date="2019-03" db="EMBL/GenBank/DDBJ databases">
        <title>Genomic Encyclopedia of Type Strains, Phase IV (KMG-IV): sequencing the most valuable type-strain genomes for metagenomic binning, comparative biology and taxonomic classification.</title>
        <authorList>
            <person name="Goeker M."/>
        </authorList>
    </citation>
    <scope>NUCLEOTIDE SEQUENCE [LARGE SCALE GENOMIC DNA]</scope>
    <source>
        <strain evidence="3 4">DSM 5604</strain>
    </source>
</reference>
<evidence type="ECO:0000313" key="3">
    <source>
        <dbReference type="EMBL" id="TDR06654.1"/>
    </source>
</evidence>